<name>A0A5J5EM91_9PEZI</name>
<keyword evidence="1" id="KW-0808">Transferase</keyword>
<evidence type="ECO:0000313" key="2">
    <source>
        <dbReference type="Proteomes" id="UP000326924"/>
    </source>
</evidence>
<dbReference type="SUPFAM" id="SSF53335">
    <property type="entry name" value="S-adenosyl-L-methionine-dependent methyltransferases"/>
    <property type="match status" value="1"/>
</dbReference>
<dbReference type="GO" id="GO:0008168">
    <property type="term" value="F:methyltransferase activity"/>
    <property type="evidence" value="ECO:0007669"/>
    <property type="project" value="UniProtKB-KW"/>
</dbReference>
<feature type="non-terminal residue" evidence="1">
    <location>
        <position position="1"/>
    </location>
</feature>
<gene>
    <name evidence="1" type="ORF">FN846DRAFT_783982</name>
</gene>
<dbReference type="GO" id="GO:0032259">
    <property type="term" value="P:methylation"/>
    <property type="evidence" value="ECO:0007669"/>
    <property type="project" value="UniProtKB-KW"/>
</dbReference>
<dbReference type="Gene3D" id="3.40.50.150">
    <property type="entry name" value="Vaccinia Virus protein VP39"/>
    <property type="match status" value="1"/>
</dbReference>
<dbReference type="EMBL" id="VXIS01000225">
    <property type="protein sequence ID" value="KAA8896149.1"/>
    <property type="molecule type" value="Genomic_DNA"/>
</dbReference>
<organism evidence="1 2">
    <name type="scientific">Sphaerosporella brunnea</name>
    <dbReference type="NCBI Taxonomy" id="1250544"/>
    <lineage>
        <taxon>Eukaryota</taxon>
        <taxon>Fungi</taxon>
        <taxon>Dikarya</taxon>
        <taxon>Ascomycota</taxon>
        <taxon>Pezizomycotina</taxon>
        <taxon>Pezizomycetes</taxon>
        <taxon>Pezizales</taxon>
        <taxon>Pyronemataceae</taxon>
        <taxon>Sphaerosporella</taxon>
    </lineage>
</organism>
<keyword evidence="2" id="KW-1185">Reference proteome</keyword>
<dbReference type="PANTHER" id="PTHR43591:SF24">
    <property type="entry name" value="2-METHOXY-6-POLYPRENYL-1,4-BENZOQUINOL METHYLASE, MITOCHONDRIAL"/>
    <property type="match status" value="1"/>
</dbReference>
<comment type="caution">
    <text evidence="1">The sequence shown here is derived from an EMBL/GenBank/DDBJ whole genome shotgun (WGS) entry which is preliminary data.</text>
</comment>
<dbReference type="Proteomes" id="UP000326924">
    <property type="component" value="Unassembled WGS sequence"/>
</dbReference>
<protein>
    <submittedName>
        <fullName evidence="1">S-adenosyl-L-methionine-dependent methyltransferase</fullName>
    </submittedName>
</protein>
<dbReference type="CDD" id="cd02440">
    <property type="entry name" value="AdoMet_MTases"/>
    <property type="match status" value="1"/>
</dbReference>
<dbReference type="Pfam" id="PF13489">
    <property type="entry name" value="Methyltransf_23"/>
    <property type="match status" value="1"/>
</dbReference>
<proteinExistence type="predicted"/>
<sequence>DETYRSVGQQTTTASLTDSVQHYVYENGRRYHSYYGVDKNLLPTDEIEQDRMDLYHEILLRQLDGRLHLAPIGQYPQRILDIGTGTGIWAIDMADRYPSAEVIGTDLSPIQPKWVPPNCKYEVDDAELEWTYAENSFDFIHARNLGQSIDDWHSMLQQAYRCLEPGGFIELAEIGGVSYSDDGSLTPDNPLNIFGQKLQEAMVVMGRPAHMTDTFLRDQLVGAGFVDVVVAARAKQPHAPWAREKHFKEIGSMVLLSNETGFDAYGLAAFTRILGMSKREAQGVCKDALTAVRNKNLHSYNIFYVVYGRKPEPDE</sequence>
<dbReference type="InterPro" id="IPR029063">
    <property type="entry name" value="SAM-dependent_MTases_sf"/>
</dbReference>
<dbReference type="InParanoid" id="A0A5J5EM91"/>
<reference evidence="1 2" key="1">
    <citation type="submission" date="2019-09" db="EMBL/GenBank/DDBJ databases">
        <title>Draft genome of the ectomycorrhizal ascomycete Sphaerosporella brunnea.</title>
        <authorList>
            <consortium name="DOE Joint Genome Institute"/>
            <person name="Benucci G.M."/>
            <person name="Marozzi G."/>
            <person name="Antonielli L."/>
            <person name="Sanchez S."/>
            <person name="Marco P."/>
            <person name="Wang X."/>
            <person name="Falini L.B."/>
            <person name="Barry K."/>
            <person name="Haridas S."/>
            <person name="Lipzen A."/>
            <person name="Labutti K."/>
            <person name="Grigoriev I.V."/>
            <person name="Murat C."/>
            <person name="Martin F."/>
            <person name="Albertini E."/>
            <person name="Donnini D."/>
            <person name="Bonito G."/>
        </authorList>
    </citation>
    <scope>NUCLEOTIDE SEQUENCE [LARGE SCALE GENOMIC DNA]</scope>
    <source>
        <strain evidence="1 2">Sb_GMNB300</strain>
    </source>
</reference>
<dbReference type="AlphaFoldDB" id="A0A5J5EM91"/>
<dbReference type="PANTHER" id="PTHR43591">
    <property type="entry name" value="METHYLTRANSFERASE"/>
    <property type="match status" value="1"/>
</dbReference>
<evidence type="ECO:0000313" key="1">
    <source>
        <dbReference type="EMBL" id="KAA8896149.1"/>
    </source>
</evidence>
<accession>A0A5J5EM91</accession>
<keyword evidence="1" id="KW-0489">Methyltransferase</keyword>
<dbReference type="OrthoDB" id="2013972at2759"/>